<dbReference type="GO" id="GO:0009279">
    <property type="term" value="C:cell outer membrane"/>
    <property type="evidence" value="ECO:0007669"/>
    <property type="project" value="UniProtKB-SubCell"/>
</dbReference>
<gene>
    <name evidence="6" type="ORF">SAMN05444394_1696</name>
</gene>
<keyword evidence="2" id="KW-0472">Membrane</keyword>
<dbReference type="Gene3D" id="2.60.40.1120">
    <property type="entry name" value="Carboxypeptidase-like, regulatory domain"/>
    <property type="match status" value="1"/>
</dbReference>
<keyword evidence="3" id="KW-0998">Cell outer membrane</keyword>
<feature type="domain" description="TonB-dependent receptor plug" evidence="4">
    <location>
        <begin position="136"/>
        <end position="222"/>
    </location>
</feature>
<comment type="subcellular location">
    <subcellularLocation>
        <location evidence="1">Cell outer membrane</location>
    </subcellularLocation>
</comment>
<dbReference type="Pfam" id="PF14905">
    <property type="entry name" value="OMP_b-brl_3"/>
    <property type="match status" value="1"/>
</dbReference>
<keyword evidence="7" id="KW-1185">Reference proteome</keyword>
<evidence type="ECO:0000256" key="3">
    <source>
        <dbReference type="ARBA" id="ARBA00023237"/>
    </source>
</evidence>
<evidence type="ECO:0000313" key="6">
    <source>
        <dbReference type="EMBL" id="SIN77785.1"/>
    </source>
</evidence>
<organism evidence="6 7">
    <name type="scientific">Algoriphagus halophilus</name>
    <dbReference type="NCBI Taxonomy" id="226505"/>
    <lineage>
        <taxon>Bacteria</taxon>
        <taxon>Pseudomonadati</taxon>
        <taxon>Bacteroidota</taxon>
        <taxon>Cytophagia</taxon>
        <taxon>Cytophagales</taxon>
        <taxon>Cyclobacteriaceae</taxon>
        <taxon>Algoriphagus</taxon>
    </lineage>
</organism>
<dbReference type="SUPFAM" id="SSF56935">
    <property type="entry name" value="Porins"/>
    <property type="match status" value="1"/>
</dbReference>
<dbReference type="InterPro" id="IPR012910">
    <property type="entry name" value="Plug_dom"/>
</dbReference>
<evidence type="ECO:0000313" key="7">
    <source>
        <dbReference type="Proteomes" id="UP000185221"/>
    </source>
</evidence>
<dbReference type="AlphaFoldDB" id="A0A1N6E3Z8"/>
<evidence type="ECO:0000256" key="2">
    <source>
        <dbReference type="ARBA" id="ARBA00023136"/>
    </source>
</evidence>
<name>A0A1N6E3Z8_9BACT</name>
<dbReference type="InterPro" id="IPR008969">
    <property type="entry name" value="CarboxyPept-like_regulatory"/>
</dbReference>
<keyword evidence="6" id="KW-0675">Receptor</keyword>
<dbReference type="InterPro" id="IPR041700">
    <property type="entry name" value="OMP_b-brl_3"/>
</dbReference>
<sequence length="825" mass="92804">MSRLGLPSFIVFLNLLFCSFISNAQSGISGIVHDAKTNIPLEFSSISVYSVPDSSLINGSISDAGGLFELDKLKPGPYFLKVSFIGYHTKELPVFELAKNEKRNFGIISLDPDETTLEGIEVQGQKLSTNFQLEKQSYAADNFQAAQGGTASDILKNLPGVAIDAMGTITIRGTSGFVVMLNGKPIQSDPISFLSQLPANSIEKIDWISSPSAQYDSEGKAGMINVITKSGTADGLYVQFNSRLGFPPIENYGNAERAKRYGADFNLNYLKGKWDISLGASYQRNDIAGRRVGDVYTISGDTTTRFPSQGERSIDEKNYSGRFTIGFNPNPVNSFSLGFYGAVRDKLRTADILYDDNHATVNGERIYTFQYFNANDQSRRGDVALGSLDYAHTFGNESKISSSILYEYSMLGGPTSNLNLDYPDLSKVYQEDYNTNDNPLHGVRVNVDYSFKPLNLGQLLAGYQFRSLDHTGDFLYERKNIETGEFEVIPEFSSTVNLTRAIHAGYVQLDKKTEKYSYGFGVRVEHMDRSFDLEDQAGIIDTVYQYDFIRPFFSGNIGIPLSESVQVKANFSQRVERTTTFKMNPFPEREHSETLEQGDPNLLPEFINQVELGIVKTWDANSFYATAYHSRVKNLVNRVNTVYNDSILNRIYSNVGTGKSTGVDLGTELFPTEWWKLFAGLNLYYYTIEGSFDNKPVNTSSWVHSFSINTTFTLQKNWSIQGNLNYLSKRVTAQGIDSRFYLPSMNIKKSWLDNRLSANLIWQNIDMGLLKTNEQRITTFRPGEFYTTTNYIQEVDMLILNLSYTLNRSKNKAKFVKSEFGEKEF</sequence>
<dbReference type="OrthoDB" id="972646at2"/>
<dbReference type="InterPro" id="IPR037066">
    <property type="entry name" value="Plug_dom_sf"/>
</dbReference>
<dbReference type="SUPFAM" id="SSF49464">
    <property type="entry name" value="Carboxypeptidase regulatory domain-like"/>
    <property type="match status" value="1"/>
</dbReference>
<reference evidence="7" key="1">
    <citation type="submission" date="2016-11" db="EMBL/GenBank/DDBJ databases">
        <authorList>
            <person name="Varghese N."/>
            <person name="Submissions S."/>
        </authorList>
    </citation>
    <scope>NUCLEOTIDE SEQUENCE [LARGE SCALE GENOMIC DNA]</scope>
    <source>
        <strain evidence="7">DSM 15292</strain>
    </source>
</reference>
<evidence type="ECO:0000259" key="4">
    <source>
        <dbReference type="Pfam" id="PF07715"/>
    </source>
</evidence>
<dbReference type="RefSeq" id="WP_074224401.1">
    <property type="nucleotide sequence ID" value="NZ_FSRC01000001.1"/>
</dbReference>
<dbReference type="PANTHER" id="PTHR40980">
    <property type="entry name" value="PLUG DOMAIN-CONTAINING PROTEIN"/>
    <property type="match status" value="1"/>
</dbReference>
<dbReference type="Pfam" id="PF07715">
    <property type="entry name" value="Plug"/>
    <property type="match status" value="1"/>
</dbReference>
<feature type="domain" description="Outer membrane protein beta-barrel" evidence="5">
    <location>
        <begin position="392"/>
        <end position="804"/>
    </location>
</feature>
<dbReference type="Proteomes" id="UP000185221">
    <property type="component" value="Unassembled WGS sequence"/>
</dbReference>
<dbReference type="EMBL" id="FSRC01000001">
    <property type="protein sequence ID" value="SIN77785.1"/>
    <property type="molecule type" value="Genomic_DNA"/>
</dbReference>
<dbReference type="Pfam" id="PF13620">
    <property type="entry name" value="CarboxypepD_reg"/>
    <property type="match status" value="1"/>
</dbReference>
<protein>
    <submittedName>
        <fullName evidence="6">Outer membrane receptor proteins, mostly Fe transport</fullName>
    </submittedName>
</protein>
<evidence type="ECO:0000256" key="1">
    <source>
        <dbReference type="ARBA" id="ARBA00004442"/>
    </source>
</evidence>
<dbReference type="STRING" id="226505.SAMN05444394_1696"/>
<accession>A0A1N6E3Z8</accession>
<dbReference type="Gene3D" id="2.170.130.10">
    <property type="entry name" value="TonB-dependent receptor, plug domain"/>
    <property type="match status" value="1"/>
</dbReference>
<evidence type="ECO:0000259" key="5">
    <source>
        <dbReference type="Pfam" id="PF14905"/>
    </source>
</evidence>
<dbReference type="PANTHER" id="PTHR40980:SF4">
    <property type="entry name" value="TONB-DEPENDENT RECEPTOR-LIKE BETA-BARREL DOMAIN-CONTAINING PROTEIN"/>
    <property type="match status" value="1"/>
</dbReference>
<dbReference type="Gene3D" id="2.40.170.20">
    <property type="entry name" value="TonB-dependent receptor, beta-barrel domain"/>
    <property type="match status" value="1"/>
</dbReference>
<dbReference type="InterPro" id="IPR036942">
    <property type="entry name" value="Beta-barrel_TonB_sf"/>
</dbReference>
<proteinExistence type="predicted"/>